<gene>
    <name evidence="1" type="ORF">CDAR_467231</name>
</gene>
<evidence type="ECO:0000313" key="2">
    <source>
        <dbReference type="Proteomes" id="UP001054837"/>
    </source>
</evidence>
<dbReference type="EMBL" id="BPLQ01002580">
    <property type="protein sequence ID" value="GIX94225.1"/>
    <property type="molecule type" value="Genomic_DNA"/>
</dbReference>
<comment type="caution">
    <text evidence="1">The sequence shown here is derived from an EMBL/GenBank/DDBJ whole genome shotgun (WGS) entry which is preliminary data.</text>
</comment>
<dbReference type="AlphaFoldDB" id="A0AAV4PAK3"/>
<evidence type="ECO:0000313" key="1">
    <source>
        <dbReference type="EMBL" id="GIX94225.1"/>
    </source>
</evidence>
<sequence length="94" mass="10993">MRSLISTPFGTRYGSQDSYFLPAQSHDSSCDPPTSVPGVNHFTDPLYFCKHSKRTGFPYETPSQDRNDWIPYKHYRHASSKLQEMIKLTKYFIR</sequence>
<dbReference type="Proteomes" id="UP001054837">
    <property type="component" value="Unassembled WGS sequence"/>
</dbReference>
<organism evidence="1 2">
    <name type="scientific">Caerostris darwini</name>
    <dbReference type="NCBI Taxonomy" id="1538125"/>
    <lineage>
        <taxon>Eukaryota</taxon>
        <taxon>Metazoa</taxon>
        <taxon>Ecdysozoa</taxon>
        <taxon>Arthropoda</taxon>
        <taxon>Chelicerata</taxon>
        <taxon>Arachnida</taxon>
        <taxon>Araneae</taxon>
        <taxon>Araneomorphae</taxon>
        <taxon>Entelegynae</taxon>
        <taxon>Araneoidea</taxon>
        <taxon>Araneidae</taxon>
        <taxon>Caerostris</taxon>
    </lineage>
</organism>
<reference evidence="1 2" key="1">
    <citation type="submission" date="2021-06" db="EMBL/GenBank/DDBJ databases">
        <title>Caerostris darwini draft genome.</title>
        <authorList>
            <person name="Kono N."/>
            <person name="Arakawa K."/>
        </authorList>
    </citation>
    <scope>NUCLEOTIDE SEQUENCE [LARGE SCALE GENOMIC DNA]</scope>
</reference>
<accession>A0AAV4PAK3</accession>
<proteinExistence type="predicted"/>
<protein>
    <submittedName>
        <fullName evidence="1">Uncharacterized protein</fullName>
    </submittedName>
</protein>
<name>A0AAV4PAK3_9ARAC</name>
<keyword evidence="2" id="KW-1185">Reference proteome</keyword>